<dbReference type="Proteomes" id="UP000694621">
    <property type="component" value="Unplaced"/>
</dbReference>
<evidence type="ECO:0000313" key="2">
    <source>
        <dbReference type="Ensembl" id="ENSAMXP00005039111.1"/>
    </source>
</evidence>
<proteinExistence type="predicted"/>
<reference evidence="2" key="1">
    <citation type="submission" date="2025-08" db="UniProtKB">
        <authorList>
            <consortium name="Ensembl"/>
        </authorList>
    </citation>
    <scope>IDENTIFICATION</scope>
</reference>
<dbReference type="GO" id="GO:0045747">
    <property type="term" value="P:positive regulation of Notch signaling pathway"/>
    <property type="evidence" value="ECO:0007669"/>
    <property type="project" value="TreeGrafter"/>
</dbReference>
<evidence type="ECO:0000259" key="1">
    <source>
        <dbReference type="Pfam" id="PF14780"/>
    </source>
</evidence>
<name>A0A8B9KRM9_ASTMX</name>
<protein>
    <recommendedName>
        <fullName evidence="1">Nucleolus and neural progenitor protein-like N-terminal domain-containing protein</fullName>
    </recommendedName>
</protein>
<dbReference type="Pfam" id="PF14780">
    <property type="entry name" value="NEPRO_N"/>
    <property type="match status" value="1"/>
</dbReference>
<gene>
    <name evidence="2" type="primary">nepro</name>
</gene>
<dbReference type="GO" id="GO:0005634">
    <property type="term" value="C:nucleus"/>
    <property type="evidence" value="ECO:0007669"/>
    <property type="project" value="TreeGrafter"/>
</dbReference>
<feature type="domain" description="Nucleolus and neural progenitor protein-like N-terminal" evidence="1">
    <location>
        <begin position="43"/>
        <end position="232"/>
    </location>
</feature>
<dbReference type="PANTHER" id="PTHR34761:SF1">
    <property type="entry name" value="NUCLEOLUS AND NEURAL PROGENITOR PROTEIN"/>
    <property type="match status" value="1"/>
</dbReference>
<organism evidence="2 3">
    <name type="scientific">Astyanax mexicanus</name>
    <name type="common">Blind cave fish</name>
    <name type="synonym">Astyanax fasciatus mexicanus</name>
    <dbReference type="NCBI Taxonomy" id="7994"/>
    <lineage>
        <taxon>Eukaryota</taxon>
        <taxon>Metazoa</taxon>
        <taxon>Chordata</taxon>
        <taxon>Craniata</taxon>
        <taxon>Vertebrata</taxon>
        <taxon>Euteleostomi</taxon>
        <taxon>Actinopterygii</taxon>
        <taxon>Neopterygii</taxon>
        <taxon>Teleostei</taxon>
        <taxon>Ostariophysi</taxon>
        <taxon>Characiformes</taxon>
        <taxon>Characoidei</taxon>
        <taxon>Acestrorhamphidae</taxon>
        <taxon>Acestrorhamphinae</taxon>
        <taxon>Astyanax</taxon>
    </lineage>
</organism>
<evidence type="ECO:0000313" key="3">
    <source>
        <dbReference type="Proteomes" id="UP000694621"/>
    </source>
</evidence>
<dbReference type="InterPro" id="IPR052835">
    <property type="entry name" value="Nepro"/>
</dbReference>
<dbReference type="AlphaFoldDB" id="A0A8B9KRM9"/>
<accession>A0A8B9KRM9</accession>
<sequence length="572" mass="65154">MSEDALLSGLLVGGILVSRSGNPDVVTPLPCCYLYRNMAVDVWNKVNIPRPSVVSTCRMDFRAETDRITERVVSHCEDALKLLRSKVLRTEIRLLYEILYVVNNSQRQHKPFRAIKQVEQCINRLNEMKLQGALQDLQELCPNKIQRDVGVEVGECSVPSQPMLEWFCLKLLGASSLLARTLDQCIKAFSLTRQHLRLAEFIVLNLVILSMISRLWVFFRGILRALLPIYKSTIELRQQVAQCVPMAYLTDYNLPQDLESFLGTSHRDLLKVESTTLAPKTSALNKLFQGGTEEQVEDGGEEESQMMQMLAREGPGKSSMDLGTTILREGPFYSASSSDIKSMLLRTHGVSKECVAEVFKKASPVESNISDLALVQQKRAFLKQLRTASSFTEVAVQLKEMMNWCRRCKLHQERRHLAFLLLQCRRMNSLDGEGVRVQKKLRRLCLRVKNVMVKGTEASQPQSSPAFLWRTRCCIKNRFRTLMTRYGSVRNRFTVCRTPSHIAKDLFGVTAKKKDRKNIKVLPKEDFVKQRTLESEVTHSQKENSVVIEDASEKPSNVKKSEIDDIFAMIGF</sequence>
<dbReference type="InterPro" id="IPR027951">
    <property type="entry name" value="Nepro_N"/>
</dbReference>
<dbReference type="Ensembl" id="ENSAMXT00005042585.1">
    <property type="protein sequence ID" value="ENSAMXP00005039111.1"/>
    <property type="gene ID" value="ENSAMXG00005018488.1"/>
</dbReference>
<dbReference type="PANTHER" id="PTHR34761">
    <property type="entry name" value="NUCLEOLUS AND NEURAL PROGENITOR PROTEIN"/>
    <property type="match status" value="1"/>
</dbReference>